<name>A0ABT0LGF4_9GAMM</name>
<evidence type="ECO:0000313" key="2">
    <source>
        <dbReference type="Proteomes" id="UP001203423"/>
    </source>
</evidence>
<organism evidence="1 2">
    <name type="scientific">Shewanella surugensis</name>
    <dbReference type="NCBI Taxonomy" id="212020"/>
    <lineage>
        <taxon>Bacteria</taxon>
        <taxon>Pseudomonadati</taxon>
        <taxon>Pseudomonadota</taxon>
        <taxon>Gammaproteobacteria</taxon>
        <taxon>Alteromonadales</taxon>
        <taxon>Shewanellaceae</taxon>
        <taxon>Shewanella</taxon>
    </lineage>
</organism>
<comment type="caution">
    <text evidence="1">The sequence shown here is derived from an EMBL/GenBank/DDBJ whole genome shotgun (WGS) entry which is preliminary data.</text>
</comment>
<gene>
    <name evidence="1" type="ORF">L2764_20185</name>
</gene>
<sequence>MKIATIQFNKAELSLSIQAEINFDYFVDFAQPLTEILDCHVVERQWGADRHQWLLDFEGCQLQLHYEFYGDVCWLSVSREEDLDVLIYLVGLLKPYT</sequence>
<dbReference type="Proteomes" id="UP001203423">
    <property type="component" value="Unassembled WGS sequence"/>
</dbReference>
<dbReference type="InterPro" id="IPR022080">
    <property type="entry name" value="DUF3630"/>
</dbReference>
<dbReference type="EMBL" id="JAKIKS010000104">
    <property type="protein sequence ID" value="MCL1126740.1"/>
    <property type="molecule type" value="Genomic_DNA"/>
</dbReference>
<accession>A0ABT0LGF4</accession>
<evidence type="ECO:0000313" key="1">
    <source>
        <dbReference type="EMBL" id="MCL1126740.1"/>
    </source>
</evidence>
<dbReference type="Pfam" id="PF12305">
    <property type="entry name" value="DUF3630"/>
    <property type="match status" value="1"/>
</dbReference>
<protein>
    <submittedName>
        <fullName evidence="1">DUF3630 family protein</fullName>
    </submittedName>
</protein>
<proteinExistence type="predicted"/>
<dbReference type="RefSeq" id="WP_248942153.1">
    <property type="nucleotide sequence ID" value="NZ_JAKIKS010000104.1"/>
</dbReference>
<keyword evidence="2" id="KW-1185">Reference proteome</keyword>
<reference evidence="1 2" key="1">
    <citation type="submission" date="2022-01" db="EMBL/GenBank/DDBJ databases">
        <title>Whole genome-based taxonomy of the Shewanellaceae.</title>
        <authorList>
            <person name="Martin-Rodriguez A.J."/>
        </authorList>
    </citation>
    <scope>NUCLEOTIDE SEQUENCE [LARGE SCALE GENOMIC DNA]</scope>
    <source>
        <strain evidence="1 2">DSM 17177</strain>
    </source>
</reference>